<dbReference type="Gene3D" id="3.30.530.20">
    <property type="match status" value="1"/>
</dbReference>
<comment type="caution">
    <text evidence="3">The sequence shown here is derived from an EMBL/GenBank/DDBJ whole genome shotgun (WGS) entry which is preliminary data.</text>
</comment>
<evidence type="ECO:0000256" key="1">
    <source>
        <dbReference type="ARBA" id="ARBA00006817"/>
    </source>
</evidence>
<comment type="similarity">
    <text evidence="1">Belongs to the AHA1 family.</text>
</comment>
<dbReference type="Proteomes" id="UP000540909">
    <property type="component" value="Unassembled WGS sequence"/>
</dbReference>
<protein>
    <submittedName>
        <fullName evidence="3">Uncharacterized protein YndB with AHSA1/START domain</fullName>
    </submittedName>
</protein>
<name>A0A7W6W2U8_9HYPH</name>
<sequence>MPDEQIVWATVFDSEDESFSGEMTVSTTLLPADGGTDVTMVCHNIPSGIRLEDNEEGCRSTLDNLAVFVGG</sequence>
<proteinExistence type="inferred from homology"/>
<reference evidence="3 4" key="1">
    <citation type="submission" date="2020-08" db="EMBL/GenBank/DDBJ databases">
        <title>Genomic Encyclopedia of Type Strains, Phase IV (KMG-V): Genome sequencing to study the core and pangenomes of soil and plant-associated prokaryotes.</title>
        <authorList>
            <person name="Whitman W."/>
        </authorList>
    </citation>
    <scope>NUCLEOTIDE SEQUENCE [LARGE SCALE GENOMIC DNA]</scope>
    <source>
        <strain evidence="3 4">SEMIA 4089</strain>
    </source>
</reference>
<dbReference type="AlphaFoldDB" id="A0A7W6W2U8"/>
<dbReference type="InterPro" id="IPR023393">
    <property type="entry name" value="START-like_dom_sf"/>
</dbReference>
<evidence type="ECO:0000313" key="3">
    <source>
        <dbReference type="EMBL" id="MBB4233728.1"/>
    </source>
</evidence>
<feature type="domain" description="Activator of Hsp90 ATPase homologue 1/2-like C-terminal" evidence="2">
    <location>
        <begin position="2"/>
        <end position="69"/>
    </location>
</feature>
<dbReference type="InterPro" id="IPR013538">
    <property type="entry name" value="ASHA1/2-like_C"/>
</dbReference>
<accession>A0A7W6W2U8</accession>
<evidence type="ECO:0000259" key="2">
    <source>
        <dbReference type="Pfam" id="PF08327"/>
    </source>
</evidence>
<dbReference type="Pfam" id="PF08327">
    <property type="entry name" value="AHSA1"/>
    <property type="match status" value="1"/>
</dbReference>
<evidence type="ECO:0000313" key="4">
    <source>
        <dbReference type="Proteomes" id="UP000540909"/>
    </source>
</evidence>
<gene>
    <name evidence="3" type="ORF">GGD57_000266</name>
</gene>
<dbReference type="SUPFAM" id="SSF55961">
    <property type="entry name" value="Bet v1-like"/>
    <property type="match status" value="1"/>
</dbReference>
<organism evidence="3 4">
    <name type="scientific">Rhizobium esperanzae</name>
    <dbReference type="NCBI Taxonomy" id="1967781"/>
    <lineage>
        <taxon>Bacteria</taxon>
        <taxon>Pseudomonadati</taxon>
        <taxon>Pseudomonadota</taxon>
        <taxon>Alphaproteobacteria</taxon>
        <taxon>Hyphomicrobiales</taxon>
        <taxon>Rhizobiaceae</taxon>
        <taxon>Rhizobium/Agrobacterium group</taxon>
        <taxon>Rhizobium</taxon>
    </lineage>
</organism>
<dbReference type="EMBL" id="JACIFY010000001">
    <property type="protein sequence ID" value="MBB4233728.1"/>
    <property type="molecule type" value="Genomic_DNA"/>
</dbReference>